<evidence type="ECO:0000256" key="1">
    <source>
        <dbReference type="SAM" id="SignalP"/>
    </source>
</evidence>
<protein>
    <recommendedName>
        <fullName evidence="4">Lipocalin-like domain-containing protein</fullName>
    </recommendedName>
</protein>
<evidence type="ECO:0008006" key="4">
    <source>
        <dbReference type="Google" id="ProtNLM"/>
    </source>
</evidence>
<feature type="signal peptide" evidence="1">
    <location>
        <begin position="1"/>
        <end position="25"/>
    </location>
</feature>
<evidence type="ECO:0000313" key="3">
    <source>
        <dbReference type="Proteomes" id="UP001156903"/>
    </source>
</evidence>
<gene>
    <name evidence="2" type="ORF">GCM10007935_41810</name>
</gene>
<proteinExistence type="predicted"/>
<dbReference type="RefSeq" id="WP_284309416.1">
    <property type="nucleotide sequence ID" value="NZ_BSPB01000077.1"/>
</dbReference>
<keyword evidence="1" id="KW-0732">Signal</keyword>
<evidence type="ECO:0000313" key="2">
    <source>
        <dbReference type="EMBL" id="GLS16737.1"/>
    </source>
</evidence>
<feature type="chain" id="PRO_5045795901" description="Lipocalin-like domain-containing protein" evidence="1">
    <location>
        <begin position="26"/>
        <end position="171"/>
    </location>
</feature>
<reference evidence="3" key="1">
    <citation type="journal article" date="2019" name="Int. J. Syst. Evol. Microbiol.">
        <title>The Global Catalogue of Microorganisms (GCM) 10K type strain sequencing project: providing services to taxonomists for standard genome sequencing and annotation.</title>
        <authorList>
            <consortium name="The Broad Institute Genomics Platform"/>
            <consortium name="The Broad Institute Genome Sequencing Center for Infectious Disease"/>
            <person name="Wu L."/>
            <person name="Ma J."/>
        </authorList>
    </citation>
    <scope>NUCLEOTIDE SEQUENCE [LARGE SCALE GENOMIC DNA]</scope>
    <source>
        <strain evidence="3">NBRC 109341</strain>
    </source>
</reference>
<sequence length="171" mass="16859">MTIRHQRTWHHAGLLALTLSLAACGGGSSDGDGSSGGAGGANLVGLWQADANALLAANTANVGTPGVDCSGLMQLRFEAGDSFNVGGEVVCTAGAMSGNGTLVTTGNYRTSGDQLTLSNATTSGGITLGGSTLPISFVGNGSATYRISGNTLTLTFSGGSAGTITQQWTRG</sequence>
<organism evidence="2 3">
    <name type="scientific">Hydrogenophaga electricum</name>
    <dbReference type="NCBI Taxonomy" id="1230953"/>
    <lineage>
        <taxon>Bacteria</taxon>
        <taxon>Pseudomonadati</taxon>
        <taxon>Pseudomonadota</taxon>
        <taxon>Betaproteobacteria</taxon>
        <taxon>Burkholderiales</taxon>
        <taxon>Comamonadaceae</taxon>
        <taxon>Hydrogenophaga</taxon>
    </lineage>
</organism>
<dbReference type="Proteomes" id="UP001156903">
    <property type="component" value="Unassembled WGS sequence"/>
</dbReference>
<dbReference type="PROSITE" id="PS51257">
    <property type="entry name" value="PROKAR_LIPOPROTEIN"/>
    <property type="match status" value="1"/>
</dbReference>
<dbReference type="EMBL" id="BSPB01000077">
    <property type="protein sequence ID" value="GLS16737.1"/>
    <property type="molecule type" value="Genomic_DNA"/>
</dbReference>
<keyword evidence="3" id="KW-1185">Reference proteome</keyword>
<comment type="caution">
    <text evidence="2">The sequence shown here is derived from an EMBL/GenBank/DDBJ whole genome shotgun (WGS) entry which is preliminary data.</text>
</comment>
<accession>A0ABQ6CES2</accession>
<name>A0ABQ6CES2_9BURK</name>